<evidence type="ECO:0000256" key="3">
    <source>
        <dbReference type="ARBA" id="ARBA00007937"/>
    </source>
</evidence>
<dbReference type="PANTHER" id="PTHR35695">
    <property type="entry name" value="GLYCEROL-3-PHOSPHATE ACYLTRANSFERASE, CHLOROPLASTIC"/>
    <property type="match status" value="1"/>
</dbReference>
<dbReference type="RefSeq" id="NP_001292996.1">
    <property type="nucleotide sequence ID" value="NM_001306067.1"/>
</dbReference>
<dbReference type="KEGG" id="sly:543901"/>
<evidence type="ECO:0000256" key="6">
    <source>
        <dbReference type="ARBA" id="ARBA00022679"/>
    </source>
</evidence>
<evidence type="ECO:0000259" key="11">
    <source>
        <dbReference type="Pfam" id="PF14829"/>
    </source>
</evidence>
<evidence type="ECO:0000256" key="10">
    <source>
        <dbReference type="ARBA" id="ARBA00023315"/>
    </source>
</evidence>
<reference evidence="12" key="1">
    <citation type="submission" date="2008-04" db="EMBL/GenBank/DDBJ databases">
        <title>Isolation of glycerol-3-phosphate acyltransferase (GPAT) gene from tomato (Pusa uphar) plant.</title>
        <authorList>
            <person name="Gupta S.M."/>
            <person name="Anandhan S."/>
            <person name="Ahmed Z."/>
        </authorList>
    </citation>
    <scope>NUCLEOTIDE SEQUENCE</scope>
</reference>
<dbReference type="InterPro" id="IPR016222">
    <property type="entry name" value="G3P_O-acylTrfase_chlp"/>
</dbReference>
<dbReference type="Gene3D" id="3.40.1130.10">
    <property type="entry name" value="Glycerol-3-phosphate (1)-acyltransferase"/>
    <property type="match status" value="1"/>
</dbReference>
<gene>
    <name evidence="12" type="primary">GPAT</name>
</gene>
<comment type="pathway">
    <text evidence="2">Lipid metabolism.</text>
</comment>
<organism evidence="12">
    <name type="scientific">Solanum lycopersicum</name>
    <name type="common">Tomato</name>
    <name type="synonym">Lycopersicon esculentum</name>
    <dbReference type="NCBI Taxonomy" id="4081"/>
    <lineage>
        <taxon>Eukaryota</taxon>
        <taxon>Viridiplantae</taxon>
        <taxon>Streptophyta</taxon>
        <taxon>Embryophyta</taxon>
        <taxon>Tracheophyta</taxon>
        <taxon>Spermatophyta</taxon>
        <taxon>Magnoliopsida</taxon>
        <taxon>eudicotyledons</taxon>
        <taxon>Gunneridae</taxon>
        <taxon>Pentapetalae</taxon>
        <taxon>asterids</taxon>
        <taxon>lamiids</taxon>
        <taxon>Solanales</taxon>
        <taxon>Solanaceae</taxon>
        <taxon>Solanoideae</taxon>
        <taxon>Solaneae</taxon>
        <taxon>Solanum</taxon>
        <taxon>Solanum subgen. Lycopersicon</taxon>
    </lineage>
</organism>
<dbReference type="InterPro" id="IPR023083">
    <property type="entry name" value="G3P_O-acylTrfase_N"/>
</dbReference>
<comment type="pathway">
    <text evidence="1">Phospholipid metabolism; CDP-diacylglycerol biosynthesis; CDP-diacylglycerol from sn-glycerol 3-phosphate: step 1/3.</text>
</comment>
<sequence>MLSSALSSSARIPRPLSSFSTCVPVVVTTVSSAATSTLFPISCFGVKSRTVGIRKLRCAVFCASKVRGMAEMIEDAMTVSASESHELPQSRDFLDARTGEDLLSAVRKAVEDEKLPLNVAEGMEELYQNYQNAVLQSGVPKADEAILYNMALVFDRVFVDVKFGQNYIRQLVEFQELLCWEYVGFIELGRNLTGIMCLLGICQFSVKWQRSLNRVIMLSSCQIIKVKPILRLLHSSLNQSSQILLRTLYMLLEIELLLILFASHSAWEGISCVFIRKNISMMTPNLLDEKESKHKKLEGDGFVLRGDQKLYGLLSWWKRLPALLQKNGIQPISCFRDRQHEEACTTCGVPGHIYPLAILCHDIMPPPAQVEKNIGEKRVVSFHGAGISVAPKIDFHEVAGALEDPEAKMVYTKAIYDSVSQQYNVLNSAIHGKQGLEASIPSVSLSQPWQ</sequence>
<dbReference type="SUPFAM" id="SSF69593">
    <property type="entry name" value="Glycerol-3-phosphate (1)-acyltransferase"/>
    <property type="match status" value="2"/>
</dbReference>
<accession>B2ZA20</accession>
<keyword evidence="5" id="KW-0444">Lipid biosynthesis</keyword>
<feature type="domain" description="Glycerol-3-phosphate O-acyltransferase alpha-helical bundle N-terminal" evidence="11">
    <location>
        <begin position="90"/>
        <end position="162"/>
    </location>
</feature>
<dbReference type="Pfam" id="PF14829">
    <property type="entry name" value="GPAT_N"/>
    <property type="match status" value="1"/>
</dbReference>
<evidence type="ECO:0000256" key="1">
    <source>
        <dbReference type="ARBA" id="ARBA00004765"/>
    </source>
</evidence>
<evidence type="ECO:0000313" key="12">
    <source>
        <dbReference type="EMBL" id="ACC86134.1"/>
    </source>
</evidence>
<evidence type="ECO:0000256" key="8">
    <source>
        <dbReference type="ARBA" id="ARBA00023209"/>
    </source>
</evidence>
<dbReference type="PANTHER" id="PTHR35695:SF1">
    <property type="entry name" value="GLYCEROL-3-PHOSPHATE ACYLTRANSFERASE, CHLOROPLASTIC"/>
    <property type="match status" value="1"/>
</dbReference>
<keyword evidence="7" id="KW-0443">Lipid metabolism</keyword>
<protein>
    <recommendedName>
        <fullName evidence="4">glycerol-3-phosphate 1-O-acyltransferase</fullName>
        <ecNumber evidence="4">2.3.1.15</ecNumber>
    </recommendedName>
</protein>
<evidence type="ECO:0000256" key="9">
    <source>
        <dbReference type="ARBA" id="ARBA00023264"/>
    </source>
</evidence>
<keyword evidence="6 12" id="KW-0808">Transferase</keyword>
<dbReference type="UniPathway" id="UPA00557">
    <property type="reaction ID" value="UER00612"/>
</dbReference>
<dbReference type="GO" id="GO:0016024">
    <property type="term" value="P:CDP-diacylglycerol biosynthetic process"/>
    <property type="evidence" value="ECO:0007669"/>
    <property type="project" value="UniProtKB-UniPathway"/>
</dbReference>
<dbReference type="EMBL" id="EU622313">
    <property type="protein sequence ID" value="ACC86134.1"/>
    <property type="molecule type" value="mRNA"/>
</dbReference>
<proteinExistence type="evidence at transcript level"/>
<dbReference type="EC" id="2.3.1.15" evidence="4"/>
<evidence type="ECO:0000256" key="5">
    <source>
        <dbReference type="ARBA" id="ARBA00022516"/>
    </source>
</evidence>
<evidence type="ECO:0000256" key="7">
    <source>
        <dbReference type="ARBA" id="ARBA00023098"/>
    </source>
</evidence>
<keyword evidence="10 12" id="KW-0012">Acyltransferase</keyword>
<dbReference type="ExpressionAtlas" id="B2ZA20">
    <property type="expression patterns" value="baseline and differential"/>
</dbReference>
<keyword evidence="8" id="KW-0594">Phospholipid biosynthesis</keyword>
<evidence type="ECO:0000256" key="4">
    <source>
        <dbReference type="ARBA" id="ARBA00013113"/>
    </source>
</evidence>
<name>B2ZA20_SOLLC</name>
<comment type="similarity">
    <text evidence="3">Belongs to the GPAT/DAPAT family.</text>
</comment>
<dbReference type="Gene3D" id="1.10.1200.50">
    <property type="entry name" value="Glycerol-3-phosphate acyltransferase, alpha helical bundle, N-terminal"/>
    <property type="match status" value="1"/>
</dbReference>
<keyword evidence="9" id="KW-1208">Phospholipid metabolism</keyword>
<evidence type="ECO:0000256" key="2">
    <source>
        <dbReference type="ARBA" id="ARBA00005189"/>
    </source>
</evidence>
<dbReference type="OrthoDB" id="524544at2759"/>
<dbReference type="GO" id="GO:0004366">
    <property type="term" value="F:glycerol-3-phosphate O-acyltransferase activity"/>
    <property type="evidence" value="ECO:0007669"/>
    <property type="project" value="UniProtKB-EC"/>
</dbReference>
<dbReference type="GeneID" id="543901"/>
<dbReference type="AlphaFoldDB" id="B2ZA20"/>
<dbReference type="InterPro" id="IPR038114">
    <property type="entry name" value="GPAT_N_sf"/>
</dbReference>